<evidence type="ECO:0000313" key="2">
    <source>
        <dbReference type="EMBL" id="KAF6395454.1"/>
    </source>
</evidence>
<comment type="caution">
    <text evidence="2">The sequence shown here is derived from an EMBL/GenBank/DDBJ whole genome shotgun (WGS) entry which is preliminary data.</text>
</comment>
<keyword evidence="3" id="KW-1185">Reference proteome</keyword>
<feature type="compositionally biased region" description="Basic and acidic residues" evidence="1">
    <location>
        <begin position="103"/>
        <end position="113"/>
    </location>
</feature>
<name>A0A7J8B9T0_ROUAE</name>
<evidence type="ECO:0000256" key="1">
    <source>
        <dbReference type="SAM" id="MobiDB-lite"/>
    </source>
</evidence>
<accession>A0A7J8B9T0</accession>
<feature type="compositionally biased region" description="Polar residues" evidence="1">
    <location>
        <begin position="114"/>
        <end position="123"/>
    </location>
</feature>
<reference evidence="2 3" key="1">
    <citation type="journal article" date="2020" name="Nature">
        <title>Six reference-quality genomes reveal evolution of bat adaptations.</title>
        <authorList>
            <person name="Jebb D."/>
            <person name="Huang Z."/>
            <person name="Pippel M."/>
            <person name="Hughes G.M."/>
            <person name="Lavrichenko K."/>
            <person name="Devanna P."/>
            <person name="Winkler S."/>
            <person name="Jermiin L.S."/>
            <person name="Skirmuntt E.C."/>
            <person name="Katzourakis A."/>
            <person name="Burkitt-Gray L."/>
            <person name="Ray D.A."/>
            <person name="Sullivan K.A.M."/>
            <person name="Roscito J.G."/>
            <person name="Kirilenko B.M."/>
            <person name="Davalos L.M."/>
            <person name="Corthals A.P."/>
            <person name="Power M.L."/>
            <person name="Jones G."/>
            <person name="Ransome R.D."/>
            <person name="Dechmann D.K.N."/>
            <person name="Locatelli A.G."/>
            <person name="Puechmaille S.J."/>
            <person name="Fedrigo O."/>
            <person name="Jarvis E.D."/>
            <person name="Hiller M."/>
            <person name="Vernes S.C."/>
            <person name="Myers E.W."/>
            <person name="Teeling E.C."/>
        </authorList>
    </citation>
    <scope>NUCLEOTIDE SEQUENCE [LARGE SCALE GENOMIC DNA]</scope>
    <source>
        <strain evidence="2">MRouAeg1</strain>
        <tissue evidence="2">Muscle</tissue>
    </source>
</reference>
<evidence type="ECO:0000313" key="3">
    <source>
        <dbReference type="Proteomes" id="UP000593571"/>
    </source>
</evidence>
<gene>
    <name evidence="2" type="ORF">HJG63_010006</name>
</gene>
<proteinExistence type="predicted"/>
<organism evidence="2 3">
    <name type="scientific">Rousettus aegyptiacus</name>
    <name type="common">Egyptian fruit bat</name>
    <name type="synonym">Pteropus aegyptiacus</name>
    <dbReference type="NCBI Taxonomy" id="9407"/>
    <lineage>
        <taxon>Eukaryota</taxon>
        <taxon>Metazoa</taxon>
        <taxon>Chordata</taxon>
        <taxon>Craniata</taxon>
        <taxon>Vertebrata</taxon>
        <taxon>Euteleostomi</taxon>
        <taxon>Mammalia</taxon>
        <taxon>Eutheria</taxon>
        <taxon>Laurasiatheria</taxon>
        <taxon>Chiroptera</taxon>
        <taxon>Yinpterochiroptera</taxon>
        <taxon>Pteropodoidea</taxon>
        <taxon>Pteropodidae</taxon>
        <taxon>Rousettinae</taxon>
        <taxon>Rousettus</taxon>
    </lineage>
</organism>
<feature type="region of interest" description="Disordered" evidence="1">
    <location>
        <begin position="96"/>
        <end position="136"/>
    </location>
</feature>
<dbReference type="Proteomes" id="UP000593571">
    <property type="component" value="Unassembled WGS sequence"/>
</dbReference>
<dbReference type="AlphaFoldDB" id="A0A7J8B9T0"/>
<dbReference type="EMBL" id="JACASE010000018">
    <property type="protein sequence ID" value="KAF6395454.1"/>
    <property type="molecule type" value="Genomic_DNA"/>
</dbReference>
<protein>
    <submittedName>
        <fullName evidence="2">Uncharacterized protein</fullName>
    </submittedName>
</protein>
<sequence>MEMRKHRGLPTVKSDLSTMKWKFLFFLFFFFTFVIISATCYGLNCVLPEFTSSPNPQCDGHRAFRAVTQVKGGHKAGLVMFDRTGLCLENRKRLQSPSCSAPTEKRPGEDTARRQLSASQSLTGKPMFPPLDRDFRPPQLREKRISVADPPRCVLLGRPRQSSTLRVVPASLPLRGAAHGPFYRASPDTSCASGIVSVARDAAEN</sequence>